<feature type="non-terminal residue" evidence="6">
    <location>
        <position position="1"/>
    </location>
</feature>
<gene>
    <name evidence="6" type="primary">Snrnp200</name>
    <name evidence="6" type="ORF">SPIL2461_LOCUS7741</name>
</gene>
<dbReference type="PROSITE" id="PS51194">
    <property type="entry name" value="HELICASE_CTER"/>
    <property type="match status" value="1"/>
</dbReference>
<dbReference type="AlphaFoldDB" id="A0A812PFN7"/>
<reference evidence="6" key="1">
    <citation type="submission" date="2021-02" db="EMBL/GenBank/DDBJ databases">
        <authorList>
            <person name="Dougan E. K."/>
            <person name="Rhodes N."/>
            <person name="Thang M."/>
            <person name="Chan C."/>
        </authorList>
    </citation>
    <scope>NUCLEOTIDE SEQUENCE</scope>
</reference>
<evidence type="ECO:0000313" key="7">
    <source>
        <dbReference type="Proteomes" id="UP000649617"/>
    </source>
</evidence>
<evidence type="ECO:0000313" key="6">
    <source>
        <dbReference type="EMBL" id="CAE7332289.1"/>
    </source>
</evidence>
<keyword evidence="7" id="KW-1185">Reference proteome</keyword>
<dbReference type="InterPro" id="IPR036388">
    <property type="entry name" value="WH-like_DNA-bd_sf"/>
</dbReference>
<dbReference type="PANTHER" id="PTHR47961">
    <property type="entry name" value="DNA POLYMERASE THETA, PUTATIVE (AFU_ORTHOLOGUE AFUA_1G05260)-RELATED"/>
    <property type="match status" value="1"/>
</dbReference>
<keyword evidence="4" id="KW-0067">ATP-binding</keyword>
<dbReference type="SUPFAM" id="SSF52540">
    <property type="entry name" value="P-loop containing nucleoside triphosphate hydrolases"/>
    <property type="match status" value="1"/>
</dbReference>
<dbReference type="InterPro" id="IPR057842">
    <property type="entry name" value="WH_MER3"/>
</dbReference>
<feature type="domain" description="Helicase C-terminal" evidence="5">
    <location>
        <begin position="1"/>
        <end position="139"/>
    </location>
</feature>
<evidence type="ECO:0000256" key="2">
    <source>
        <dbReference type="ARBA" id="ARBA00022801"/>
    </source>
</evidence>
<keyword evidence="3" id="KW-0347">Helicase</keyword>
<dbReference type="FunFam" id="1.10.10.10:FF:000012">
    <property type="entry name" value="U5 small nuclear ribonucleoprotein helicase"/>
    <property type="match status" value="1"/>
</dbReference>
<protein>
    <submittedName>
        <fullName evidence="6">Snrnp200 protein</fullName>
    </submittedName>
</protein>
<evidence type="ECO:0000256" key="4">
    <source>
        <dbReference type="ARBA" id="ARBA00022840"/>
    </source>
</evidence>
<dbReference type="GO" id="GO:0005524">
    <property type="term" value="F:ATP binding"/>
    <property type="evidence" value="ECO:0007669"/>
    <property type="project" value="UniProtKB-KW"/>
</dbReference>
<comment type="caution">
    <text evidence="6">The sequence shown here is derived from an EMBL/GenBank/DDBJ whole genome shotgun (WGS) entry which is preliminary data.</text>
</comment>
<dbReference type="EMBL" id="CAJNIZ010012270">
    <property type="protein sequence ID" value="CAE7332289.1"/>
    <property type="molecule type" value="Genomic_DNA"/>
</dbReference>
<dbReference type="SMART" id="SM00490">
    <property type="entry name" value="HELICc"/>
    <property type="match status" value="1"/>
</dbReference>
<organism evidence="6 7">
    <name type="scientific">Symbiodinium pilosum</name>
    <name type="common">Dinoflagellate</name>
    <dbReference type="NCBI Taxonomy" id="2952"/>
    <lineage>
        <taxon>Eukaryota</taxon>
        <taxon>Sar</taxon>
        <taxon>Alveolata</taxon>
        <taxon>Dinophyceae</taxon>
        <taxon>Suessiales</taxon>
        <taxon>Symbiodiniaceae</taxon>
        <taxon>Symbiodinium</taxon>
    </lineage>
</organism>
<dbReference type="Gene3D" id="1.10.10.10">
    <property type="entry name" value="Winged helix-like DNA-binding domain superfamily/Winged helix DNA-binding domain"/>
    <property type="match status" value="1"/>
</dbReference>
<keyword evidence="1" id="KW-0547">Nucleotide-binding</keyword>
<accession>A0A812PFN7</accession>
<dbReference type="InterPro" id="IPR027417">
    <property type="entry name" value="P-loop_NTPase"/>
</dbReference>
<name>A0A812PFN7_SYMPI</name>
<dbReference type="PANTHER" id="PTHR47961:SF4">
    <property type="entry name" value="ACTIVATING SIGNAL COINTEGRATOR 1 COMPLEX SUBUNIT 3"/>
    <property type="match status" value="1"/>
</dbReference>
<dbReference type="InterPro" id="IPR001650">
    <property type="entry name" value="Helicase_C-like"/>
</dbReference>
<dbReference type="OrthoDB" id="5575at2759"/>
<evidence type="ECO:0000259" key="5">
    <source>
        <dbReference type="PROSITE" id="PS51194"/>
    </source>
</evidence>
<evidence type="ECO:0000256" key="1">
    <source>
        <dbReference type="ARBA" id="ARBA00022741"/>
    </source>
</evidence>
<dbReference type="GO" id="GO:0004386">
    <property type="term" value="F:helicase activity"/>
    <property type="evidence" value="ECO:0007669"/>
    <property type="project" value="UniProtKB-KW"/>
</dbReference>
<dbReference type="GO" id="GO:0005634">
    <property type="term" value="C:nucleus"/>
    <property type="evidence" value="ECO:0007669"/>
    <property type="project" value="TreeGrafter"/>
</dbReference>
<proteinExistence type="predicted"/>
<keyword evidence="2" id="KW-0378">Hydrolase</keyword>
<dbReference type="GO" id="GO:0016787">
    <property type="term" value="F:hydrolase activity"/>
    <property type="evidence" value="ECO:0007669"/>
    <property type="project" value="UniProtKB-KW"/>
</dbReference>
<dbReference type="InterPro" id="IPR050474">
    <property type="entry name" value="Hel308_SKI2-like"/>
</dbReference>
<evidence type="ECO:0000256" key="3">
    <source>
        <dbReference type="ARBA" id="ARBA00022806"/>
    </source>
</evidence>
<dbReference type="Gene3D" id="3.40.50.300">
    <property type="entry name" value="P-loop containing nucleotide triphosphate hydrolases"/>
    <property type="match status" value="1"/>
</dbReference>
<dbReference type="Pfam" id="PF23445">
    <property type="entry name" value="WHD_SNRNP200"/>
    <property type="match status" value="1"/>
</dbReference>
<dbReference type="Pfam" id="PF00271">
    <property type="entry name" value="Helicase_C"/>
    <property type="match status" value="1"/>
</dbReference>
<dbReference type="Proteomes" id="UP000649617">
    <property type="component" value="Unassembled WGS sequence"/>
</dbReference>
<feature type="non-terminal residue" evidence="6">
    <location>
        <position position="154"/>
    </location>
</feature>
<sequence>YGVGFLHEGFSQTERAVIERLFEAGAIQVLVATEQLCWGMTMLAHLCVIMDTKKFDGRENRYVDYPIHDVLQMMGRASRPGIDQSGMVVLLTQNSKKEYYKKFIYEPLPVESHLDQRMADHMNAEIVMKTIENKQDAVDWLTWTFYYRRLSQNP</sequence>